<reference evidence="2" key="2">
    <citation type="submission" date="2025-09" db="UniProtKB">
        <authorList>
            <consortium name="Ensembl"/>
        </authorList>
    </citation>
    <scope>IDENTIFICATION</scope>
</reference>
<dbReference type="OMA" id="GWTSHKD"/>
<feature type="region of interest" description="Disordered" evidence="1">
    <location>
        <begin position="55"/>
        <end position="76"/>
    </location>
</feature>
<feature type="region of interest" description="Disordered" evidence="1">
    <location>
        <begin position="1"/>
        <end position="21"/>
    </location>
</feature>
<reference evidence="2" key="1">
    <citation type="submission" date="2025-08" db="UniProtKB">
        <authorList>
            <consortium name="Ensembl"/>
        </authorList>
    </citation>
    <scope>IDENTIFICATION</scope>
</reference>
<sequence>MHSERWTGDEDELQGPQADVGDGEDEVVAHIFAAWLGCVAVEVLAVVAPHSLGCHHKHHYPEDEDHGQPDAAKHSGVLVDSTEERLQCRPVHLCCLRAGGGLER</sequence>
<dbReference type="STRING" id="94237.ENSMMOP00000001534"/>
<proteinExistence type="predicted"/>
<keyword evidence="3" id="KW-1185">Reference proteome</keyword>
<evidence type="ECO:0000313" key="2">
    <source>
        <dbReference type="Ensembl" id="ENSMMOP00000001534.1"/>
    </source>
</evidence>
<evidence type="ECO:0000313" key="3">
    <source>
        <dbReference type="Proteomes" id="UP000261620"/>
    </source>
</evidence>
<dbReference type="Proteomes" id="UP000261620">
    <property type="component" value="Unplaced"/>
</dbReference>
<dbReference type="Ensembl" id="ENSMMOT00000001563.1">
    <property type="protein sequence ID" value="ENSMMOP00000001534.1"/>
    <property type="gene ID" value="ENSMMOG00000001291.1"/>
</dbReference>
<organism evidence="2 3">
    <name type="scientific">Mola mola</name>
    <name type="common">Ocean sunfish</name>
    <name type="synonym">Tetraodon mola</name>
    <dbReference type="NCBI Taxonomy" id="94237"/>
    <lineage>
        <taxon>Eukaryota</taxon>
        <taxon>Metazoa</taxon>
        <taxon>Chordata</taxon>
        <taxon>Craniata</taxon>
        <taxon>Vertebrata</taxon>
        <taxon>Euteleostomi</taxon>
        <taxon>Actinopterygii</taxon>
        <taxon>Neopterygii</taxon>
        <taxon>Teleostei</taxon>
        <taxon>Neoteleostei</taxon>
        <taxon>Acanthomorphata</taxon>
        <taxon>Eupercaria</taxon>
        <taxon>Tetraodontiformes</taxon>
        <taxon>Molidae</taxon>
        <taxon>Mola</taxon>
    </lineage>
</organism>
<name>A0A3Q3VZL1_MOLML</name>
<protein>
    <submittedName>
        <fullName evidence="2">Uncharacterized protein</fullName>
    </submittedName>
</protein>
<accession>A0A3Q3VZL1</accession>
<dbReference type="AlphaFoldDB" id="A0A3Q3VZL1"/>
<evidence type="ECO:0000256" key="1">
    <source>
        <dbReference type="SAM" id="MobiDB-lite"/>
    </source>
</evidence>